<dbReference type="CDD" id="cd03139">
    <property type="entry name" value="GATase1_PfpI_2"/>
    <property type="match status" value="1"/>
</dbReference>
<reference evidence="4" key="1">
    <citation type="journal article" date="2019" name="Int. J. Syst. Evol. Microbiol.">
        <title>The Global Catalogue of Microorganisms (GCM) 10K type strain sequencing project: providing services to taxonomists for standard genome sequencing and annotation.</title>
        <authorList>
            <consortium name="The Broad Institute Genomics Platform"/>
            <consortium name="The Broad Institute Genome Sequencing Center for Infectious Disease"/>
            <person name="Wu L."/>
            <person name="Ma J."/>
        </authorList>
    </citation>
    <scope>NUCLEOTIDE SEQUENCE [LARGE SCALE GENOMIC DNA]</scope>
    <source>
        <strain evidence="4">JCM 17986</strain>
    </source>
</reference>
<keyword evidence="4" id="KW-1185">Reference proteome</keyword>
<organism evidence="3 4">
    <name type="scientific">Yinghuangia aomiensis</name>
    <dbReference type="NCBI Taxonomy" id="676205"/>
    <lineage>
        <taxon>Bacteria</taxon>
        <taxon>Bacillati</taxon>
        <taxon>Actinomycetota</taxon>
        <taxon>Actinomycetes</taxon>
        <taxon>Kitasatosporales</taxon>
        <taxon>Streptomycetaceae</taxon>
        <taxon>Yinghuangia</taxon>
    </lineage>
</organism>
<dbReference type="Proteomes" id="UP001500466">
    <property type="component" value="Unassembled WGS sequence"/>
</dbReference>
<sequence>MTSSGSDAGSGSGSANAGAGAGAEAGAQVRTIAFVAYPGMTLLDLVGPLQVLAALPRLGLPYEVVVVAAEAGPMGTDAALRVHPDRTFAEVPSPDVLVVPGGEEPTLAALTDAELIGYVRRAAATASLTASVCTGALLLGEAGLLAGRKATTHWVFRDRLPAFGATPVAERWVADGPVVTAAGVSAGIDMALHLVEREAGAAVARQVQLFLEYDPQPPQGPVDWAAVDVDAYRPFAEAQIRAALAGAPEVMGKLLGAA</sequence>
<dbReference type="Pfam" id="PF01965">
    <property type="entry name" value="DJ-1_PfpI"/>
    <property type="match status" value="1"/>
</dbReference>
<proteinExistence type="predicted"/>
<dbReference type="PANTHER" id="PTHR43130">
    <property type="entry name" value="ARAC-FAMILY TRANSCRIPTIONAL REGULATOR"/>
    <property type="match status" value="1"/>
</dbReference>
<accession>A0ABP9HAY3</accession>
<evidence type="ECO:0000256" key="1">
    <source>
        <dbReference type="SAM" id="MobiDB-lite"/>
    </source>
</evidence>
<evidence type="ECO:0000313" key="3">
    <source>
        <dbReference type="EMBL" id="GAA4965916.1"/>
    </source>
</evidence>
<dbReference type="Gene3D" id="3.40.50.880">
    <property type="match status" value="1"/>
</dbReference>
<name>A0ABP9HAY3_9ACTN</name>
<protein>
    <submittedName>
        <fullName evidence="3">DJ-1/PfpI family protein</fullName>
    </submittedName>
</protein>
<dbReference type="InterPro" id="IPR052158">
    <property type="entry name" value="INH-QAR"/>
</dbReference>
<dbReference type="EMBL" id="BAABHS010000010">
    <property type="protein sequence ID" value="GAA4965916.1"/>
    <property type="molecule type" value="Genomic_DNA"/>
</dbReference>
<dbReference type="InterPro" id="IPR002818">
    <property type="entry name" value="DJ-1/PfpI"/>
</dbReference>
<gene>
    <name evidence="3" type="ORF">GCM10023205_32960</name>
</gene>
<comment type="caution">
    <text evidence="3">The sequence shown here is derived from an EMBL/GenBank/DDBJ whole genome shotgun (WGS) entry which is preliminary data.</text>
</comment>
<dbReference type="PANTHER" id="PTHR43130:SF3">
    <property type="entry name" value="HTH-TYPE TRANSCRIPTIONAL REGULATOR RV1931C"/>
    <property type="match status" value="1"/>
</dbReference>
<evidence type="ECO:0000259" key="2">
    <source>
        <dbReference type="Pfam" id="PF01965"/>
    </source>
</evidence>
<dbReference type="RefSeq" id="WP_345676231.1">
    <property type="nucleotide sequence ID" value="NZ_BAABHS010000010.1"/>
</dbReference>
<dbReference type="InterPro" id="IPR029062">
    <property type="entry name" value="Class_I_gatase-like"/>
</dbReference>
<feature type="domain" description="DJ-1/PfpI" evidence="2">
    <location>
        <begin position="31"/>
        <end position="196"/>
    </location>
</feature>
<dbReference type="SUPFAM" id="SSF52317">
    <property type="entry name" value="Class I glutamine amidotransferase-like"/>
    <property type="match status" value="1"/>
</dbReference>
<feature type="region of interest" description="Disordered" evidence="1">
    <location>
        <begin position="1"/>
        <end position="20"/>
    </location>
</feature>
<evidence type="ECO:0000313" key="4">
    <source>
        <dbReference type="Proteomes" id="UP001500466"/>
    </source>
</evidence>